<comment type="caution">
    <text evidence="1">The sequence shown here is derived from an EMBL/GenBank/DDBJ whole genome shotgun (WGS) entry which is preliminary data.</text>
</comment>
<dbReference type="AlphaFoldDB" id="J9FE50"/>
<gene>
    <name evidence="1" type="ORF">EVA_19201</name>
</gene>
<evidence type="ECO:0000313" key="1">
    <source>
        <dbReference type="EMBL" id="EJW92693.1"/>
    </source>
</evidence>
<reference evidence="1" key="1">
    <citation type="journal article" date="2012" name="PLoS ONE">
        <title>Gene sets for utilization of primary and secondary nutrition supplies in the distal gut of endangered iberian lynx.</title>
        <authorList>
            <person name="Alcaide M."/>
            <person name="Messina E."/>
            <person name="Richter M."/>
            <person name="Bargiela R."/>
            <person name="Peplies J."/>
            <person name="Huws S.A."/>
            <person name="Newbold C.J."/>
            <person name="Golyshin P.N."/>
            <person name="Simon M.A."/>
            <person name="Lopez G."/>
            <person name="Yakimov M.M."/>
            <person name="Ferrer M."/>
        </authorList>
    </citation>
    <scope>NUCLEOTIDE SEQUENCE</scope>
</reference>
<dbReference type="EMBL" id="AMCI01007405">
    <property type="protein sequence ID" value="EJW92693.1"/>
    <property type="molecule type" value="Genomic_DNA"/>
</dbReference>
<proteinExistence type="predicted"/>
<sequence>MRVRKTAVKNEQHRPMIHVVAKPRMGPVPATSRMIPVMSEVRLESKIAEKAFLYPASRASLMPLPPRISSLMRS</sequence>
<accession>J9FE50</accession>
<organism evidence="1">
    <name type="scientific">gut metagenome</name>
    <dbReference type="NCBI Taxonomy" id="749906"/>
    <lineage>
        <taxon>unclassified sequences</taxon>
        <taxon>metagenomes</taxon>
        <taxon>organismal metagenomes</taxon>
    </lineage>
</organism>
<protein>
    <submittedName>
        <fullName evidence="1">Uncharacterized protein</fullName>
    </submittedName>
</protein>
<name>J9FE50_9ZZZZ</name>